<sequence length="271" mass="31509">MKNRQYLHFLFICFLLVTPETYADDLQKANKAYEQQEYETAFELYTLLAEQGNVTAQAKLGLMYYWGWGTNPSNSLTYQWSLKAAKQNEPLAQQTMGFLYEEGIFVNQNTRRAAEWYQQSAAQNHYPAMARLANIYYQGKDIPKNLKLALKYAKQAAEANNAFAQYMLGVIYQSDMQNYQKAQQWFLKSIKNGYADAANALGILYNNGLGQAKDRKRAYYWFKIADERGSKEGLTNRLNIRVDLEHEDILRLEQEAHEWLKKNPIEKTAKI</sequence>
<dbReference type="Proteomes" id="UP001548189">
    <property type="component" value="Unassembled WGS sequence"/>
</dbReference>
<gene>
    <name evidence="2" type="ORF">ABVT43_04915</name>
</gene>
<protein>
    <submittedName>
        <fullName evidence="2">Tetratricopeptide repeat protein</fullName>
    </submittedName>
</protein>
<dbReference type="InterPro" id="IPR006597">
    <property type="entry name" value="Sel1-like"/>
</dbReference>
<dbReference type="SMART" id="SM00671">
    <property type="entry name" value="SEL1"/>
    <property type="match status" value="5"/>
</dbReference>
<accession>A0ABV2BR95</accession>
<feature type="chain" id="PRO_5047458126" evidence="1">
    <location>
        <begin position="24"/>
        <end position="271"/>
    </location>
</feature>
<proteinExistence type="predicted"/>
<dbReference type="SUPFAM" id="SSF81901">
    <property type="entry name" value="HCP-like"/>
    <property type="match status" value="1"/>
</dbReference>
<feature type="signal peptide" evidence="1">
    <location>
        <begin position="1"/>
        <end position="23"/>
    </location>
</feature>
<dbReference type="RefSeq" id="WP_353874022.1">
    <property type="nucleotide sequence ID" value="NZ_JBEVCJ010000004.1"/>
</dbReference>
<dbReference type="Pfam" id="PF08238">
    <property type="entry name" value="Sel1"/>
    <property type="match status" value="6"/>
</dbReference>
<evidence type="ECO:0000256" key="1">
    <source>
        <dbReference type="SAM" id="SignalP"/>
    </source>
</evidence>
<keyword evidence="1" id="KW-0732">Signal</keyword>
<evidence type="ECO:0000313" key="2">
    <source>
        <dbReference type="EMBL" id="MET1254460.1"/>
    </source>
</evidence>
<dbReference type="Gene3D" id="1.25.40.10">
    <property type="entry name" value="Tetratricopeptide repeat domain"/>
    <property type="match status" value="1"/>
</dbReference>
<keyword evidence="3" id="KW-1185">Reference proteome</keyword>
<evidence type="ECO:0000313" key="3">
    <source>
        <dbReference type="Proteomes" id="UP001548189"/>
    </source>
</evidence>
<dbReference type="PANTHER" id="PTHR43628">
    <property type="entry name" value="ACTIVATOR OF C KINASE PROTEIN 1-RELATED"/>
    <property type="match status" value="1"/>
</dbReference>
<dbReference type="PANTHER" id="PTHR43628:SF1">
    <property type="entry name" value="CHITIN SYNTHASE REGULATORY FACTOR 2-RELATED"/>
    <property type="match status" value="1"/>
</dbReference>
<name>A0ABV2BR95_9GAMM</name>
<dbReference type="EMBL" id="JBEVCJ010000004">
    <property type="protein sequence ID" value="MET1254460.1"/>
    <property type="molecule type" value="Genomic_DNA"/>
</dbReference>
<reference evidence="2 3" key="1">
    <citation type="submission" date="2024-06" db="EMBL/GenBank/DDBJ databases">
        <authorList>
            <person name="Li F."/>
        </authorList>
    </citation>
    <scope>NUCLEOTIDE SEQUENCE [LARGE SCALE GENOMIC DNA]</scope>
    <source>
        <strain evidence="2 3">GXAS 311</strain>
    </source>
</reference>
<organism evidence="2 3">
    <name type="scientific">Aliikangiella maris</name>
    <dbReference type="NCBI Taxonomy" id="3162458"/>
    <lineage>
        <taxon>Bacteria</taxon>
        <taxon>Pseudomonadati</taxon>
        <taxon>Pseudomonadota</taxon>
        <taxon>Gammaproteobacteria</taxon>
        <taxon>Oceanospirillales</taxon>
        <taxon>Pleioneaceae</taxon>
        <taxon>Aliikangiella</taxon>
    </lineage>
</organism>
<comment type="caution">
    <text evidence="2">The sequence shown here is derived from an EMBL/GenBank/DDBJ whole genome shotgun (WGS) entry which is preliminary data.</text>
</comment>
<dbReference type="InterPro" id="IPR052945">
    <property type="entry name" value="Mitotic_Regulator"/>
</dbReference>
<dbReference type="InterPro" id="IPR011990">
    <property type="entry name" value="TPR-like_helical_dom_sf"/>
</dbReference>